<proteinExistence type="predicted"/>
<keyword evidence="3" id="KW-1185">Reference proteome</keyword>
<gene>
    <name evidence="2" type="ORF">AA15669_0647</name>
</gene>
<dbReference type="RefSeq" id="WP_018980951.1">
    <property type="nucleotide sequence ID" value="NZ_BAQD01000007.1"/>
</dbReference>
<protein>
    <submittedName>
        <fullName evidence="2">Uncharacterized protein</fullName>
    </submittedName>
</protein>
<evidence type="ECO:0000256" key="1">
    <source>
        <dbReference type="SAM" id="MobiDB-lite"/>
    </source>
</evidence>
<feature type="compositionally biased region" description="Basic and acidic residues" evidence="1">
    <location>
        <begin position="24"/>
        <end position="36"/>
    </location>
</feature>
<feature type="region of interest" description="Disordered" evidence="1">
    <location>
        <begin position="1"/>
        <end position="81"/>
    </location>
</feature>
<reference evidence="2" key="1">
    <citation type="submission" date="2013-04" db="EMBL/GenBank/DDBJ databases">
        <title>The genome sequencing project of 58 acetic acid bacteria.</title>
        <authorList>
            <person name="Okamoto-Kainuma A."/>
            <person name="Ishikawa M."/>
            <person name="Umino S."/>
            <person name="Koizumi Y."/>
            <person name="Shiwa Y."/>
            <person name="Yoshikawa H."/>
            <person name="Matsutani M."/>
            <person name="Matsushita K."/>
        </authorList>
    </citation>
    <scope>NUCLEOTIDE SEQUENCE</scope>
    <source>
        <strain evidence="2">DSM 15669</strain>
    </source>
</reference>
<dbReference type="Proteomes" id="UP001062901">
    <property type="component" value="Unassembled WGS sequence"/>
</dbReference>
<name>A0ABQ0NXH2_9PROT</name>
<feature type="compositionally biased region" description="Polar residues" evidence="1">
    <location>
        <begin position="1"/>
        <end position="22"/>
    </location>
</feature>
<evidence type="ECO:0000313" key="3">
    <source>
        <dbReference type="Proteomes" id="UP001062901"/>
    </source>
</evidence>
<accession>A0ABQ0NXH2</accession>
<sequence>MSEASAASQLASVMRSATSHQARSVREAVQPERMADSLKLSATGGGNAKSTSPFDATGQISPSAKSDDKGASSNSILNLLA</sequence>
<comment type="caution">
    <text evidence="2">The sequence shown here is derived from an EMBL/GenBank/DDBJ whole genome shotgun (WGS) entry which is preliminary data.</text>
</comment>
<feature type="compositionally biased region" description="Polar residues" evidence="1">
    <location>
        <begin position="48"/>
        <end position="64"/>
    </location>
</feature>
<evidence type="ECO:0000313" key="2">
    <source>
        <dbReference type="EMBL" id="GBQ05815.1"/>
    </source>
</evidence>
<dbReference type="EMBL" id="BAQD01000007">
    <property type="protein sequence ID" value="GBQ05815.1"/>
    <property type="molecule type" value="Genomic_DNA"/>
</dbReference>
<organism evidence="2 3">
    <name type="scientific">Saccharibacter floricola DSM 15669</name>
    <dbReference type="NCBI Taxonomy" id="1123227"/>
    <lineage>
        <taxon>Bacteria</taxon>
        <taxon>Pseudomonadati</taxon>
        <taxon>Pseudomonadota</taxon>
        <taxon>Alphaproteobacteria</taxon>
        <taxon>Acetobacterales</taxon>
        <taxon>Acetobacteraceae</taxon>
        <taxon>Saccharibacter</taxon>
    </lineage>
</organism>
<feature type="compositionally biased region" description="Polar residues" evidence="1">
    <location>
        <begin position="71"/>
        <end position="81"/>
    </location>
</feature>